<keyword evidence="3" id="KW-1185">Reference proteome</keyword>
<protein>
    <submittedName>
        <fullName evidence="2">DUF962 domain-containing protein</fullName>
    </submittedName>
</protein>
<dbReference type="PANTHER" id="PTHR34205:SF2">
    <property type="entry name" value="DUF962 DOMAIN-CONTAINING PROTEIN"/>
    <property type="match status" value="1"/>
</dbReference>
<reference evidence="2 3" key="1">
    <citation type="submission" date="2021-03" db="EMBL/GenBank/DDBJ databases">
        <title>Sneathiella sp. CAU 1612 isolated from Kang Won-do.</title>
        <authorList>
            <person name="Kim W."/>
        </authorList>
    </citation>
    <scope>NUCLEOTIDE SEQUENCE [LARGE SCALE GENOMIC DNA]</scope>
    <source>
        <strain evidence="2 3">CAU 1612</strain>
    </source>
</reference>
<comment type="caution">
    <text evidence="2">The sequence shown here is derived from an EMBL/GenBank/DDBJ whole genome shotgun (WGS) entry which is preliminary data.</text>
</comment>
<dbReference type="RefSeq" id="WP_207041387.1">
    <property type="nucleotide sequence ID" value="NZ_JAFLNC010000001.1"/>
</dbReference>
<evidence type="ECO:0000313" key="3">
    <source>
        <dbReference type="Proteomes" id="UP000664761"/>
    </source>
</evidence>
<proteinExistence type="predicted"/>
<dbReference type="PANTHER" id="PTHR34205">
    <property type="entry name" value="TRANSMEMBRANE PROTEIN"/>
    <property type="match status" value="1"/>
</dbReference>
<dbReference type="InterPro" id="IPR009305">
    <property type="entry name" value="Mpo1-like"/>
</dbReference>
<feature type="transmembrane region" description="Helical" evidence="1">
    <location>
        <begin position="27"/>
        <end position="45"/>
    </location>
</feature>
<organism evidence="2 3">
    <name type="scientific">Sneathiella sedimenti</name>
    <dbReference type="NCBI Taxonomy" id="2816034"/>
    <lineage>
        <taxon>Bacteria</taxon>
        <taxon>Pseudomonadati</taxon>
        <taxon>Pseudomonadota</taxon>
        <taxon>Alphaproteobacteria</taxon>
        <taxon>Sneathiellales</taxon>
        <taxon>Sneathiellaceae</taxon>
        <taxon>Sneathiella</taxon>
    </lineage>
</organism>
<dbReference type="EMBL" id="JAFLNC010000001">
    <property type="protein sequence ID" value="MBO0332312.1"/>
    <property type="molecule type" value="Genomic_DNA"/>
</dbReference>
<keyword evidence="1" id="KW-0812">Transmembrane</keyword>
<evidence type="ECO:0000256" key="1">
    <source>
        <dbReference type="SAM" id="Phobius"/>
    </source>
</evidence>
<dbReference type="Pfam" id="PF06127">
    <property type="entry name" value="Mpo1-like"/>
    <property type="match status" value="1"/>
</dbReference>
<name>A0ABS3F1R7_9PROT</name>
<dbReference type="Proteomes" id="UP000664761">
    <property type="component" value="Unassembled WGS sequence"/>
</dbReference>
<feature type="transmembrane region" description="Helical" evidence="1">
    <location>
        <begin position="51"/>
        <end position="69"/>
    </location>
</feature>
<evidence type="ECO:0000313" key="2">
    <source>
        <dbReference type="EMBL" id="MBO0332312.1"/>
    </source>
</evidence>
<gene>
    <name evidence="2" type="ORF">J0X12_01710</name>
</gene>
<sequence length="108" mass="12811">MTVKITHYAEFWPYYLREHSKTKCRQLHYIGTTLALLSLLAAFAFMMPWLILLAVVAGYGPAWIAHFFVEKNRPATFTYPFWSLYSDFRMYFYWLSGKLPEELRKAGI</sequence>
<keyword evidence="1" id="KW-0472">Membrane</keyword>
<keyword evidence="1" id="KW-1133">Transmembrane helix</keyword>
<accession>A0ABS3F1R7</accession>